<dbReference type="PANTHER" id="PTHR12558">
    <property type="entry name" value="CELL DIVISION CYCLE 16,23,27"/>
    <property type="match status" value="1"/>
</dbReference>
<reference evidence="3 4" key="1">
    <citation type="submission" date="2010-05" db="EMBL/GenBank/DDBJ databases">
        <title>The Genome Sequence of Thecamonas trahens ATCC 50062.</title>
        <authorList>
            <consortium name="The Broad Institute Genome Sequencing Platform"/>
            <person name="Russ C."/>
            <person name="Cuomo C."/>
            <person name="Shea T."/>
            <person name="Young S.K."/>
            <person name="Zeng Q."/>
            <person name="Koehrsen M."/>
            <person name="Haas B."/>
            <person name="Borodovsky M."/>
            <person name="Guigo R."/>
            <person name="Alvarado L."/>
            <person name="Berlin A."/>
            <person name="Bochicchio J."/>
            <person name="Borenstein D."/>
            <person name="Chapman S."/>
            <person name="Chen Z."/>
            <person name="Freedman E."/>
            <person name="Gellesch M."/>
            <person name="Goldberg J."/>
            <person name="Griggs A."/>
            <person name="Gujja S."/>
            <person name="Heilman E."/>
            <person name="Heiman D."/>
            <person name="Hepburn T."/>
            <person name="Howarth C."/>
            <person name="Jen D."/>
            <person name="Larson L."/>
            <person name="Mehta T."/>
            <person name="Park D."/>
            <person name="Pearson M."/>
            <person name="Roberts A."/>
            <person name="Saif S."/>
            <person name="Shenoy N."/>
            <person name="Sisk P."/>
            <person name="Stolte C."/>
            <person name="Sykes S."/>
            <person name="Thomson T."/>
            <person name="Walk T."/>
            <person name="White J."/>
            <person name="Yandava C."/>
            <person name="Burger G."/>
            <person name="Gray M.W."/>
            <person name="Holland P.W.H."/>
            <person name="King N."/>
            <person name="Lang F.B.F."/>
            <person name="Roger A.J."/>
            <person name="Ruiz-Trillo I."/>
            <person name="Lander E."/>
            <person name="Nusbaum C."/>
        </authorList>
    </citation>
    <scope>NUCLEOTIDE SEQUENCE [LARGE SCALE GENOMIC DNA]</scope>
    <source>
        <strain evidence="3 4">ATCC 50062</strain>
    </source>
</reference>
<evidence type="ECO:0000256" key="2">
    <source>
        <dbReference type="PROSITE-ProRule" id="PRU00339"/>
    </source>
</evidence>
<dbReference type="PANTHER" id="PTHR12558:SF50">
    <property type="entry name" value="ASSEMBLY CHAPERONE OF RPL4-RELATED"/>
    <property type="match status" value="1"/>
</dbReference>
<gene>
    <name evidence="3" type="ORF">AMSG_01543</name>
</gene>
<keyword evidence="4" id="KW-1185">Reference proteome</keyword>
<feature type="repeat" description="TPR" evidence="2">
    <location>
        <begin position="44"/>
        <end position="77"/>
    </location>
</feature>
<accession>A0A0L0DQY3</accession>
<dbReference type="SMART" id="SM00028">
    <property type="entry name" value="TPR"/>
    <property type="match status" value="3"/>
</dbReference>
<sequence>MAADEVSANVAKLLGHAEACMAGMKPDAALKFVLRARDEAPDSVAVLELLGEVMLEVGDATNAIEAFKRAIEVAPEGGSPARFMYMGQLSAGSDAVSYYSRGVAIMQQELAAVEAAGNEVEAGELRRQISNAFVSMADIYLTDACEEDNAESECERLLQLAVETDETNYEALQSVASMRISQCRNDDAEAALDASANLWSALPIDEKPSSELQIAAAQLYMELKSYDKALQVLASALEIDQASVEAWFLAAICEMSTDQWDSAAEHLLRARTIASALNVRDKDFDEALNQRLAETQAALEASGLSMEPFLTAAAADEDSIHAALSVIDTSRDGDMDGSDSDE</sequence>
<dbReference type="GeneID" id="25561290"/>
<dbReference type="PROSITE" id="PS50005">
    <property type="entry name" value="TPR"/>
    <property type="match status" value="2"/>
</dbReference>
<dbReference type="Proteomes" id="UP000054408">
    <property type="component" value="Unassembled WGS sequence"/>
</dbReference>
<dbReference type="CDD" id="cd24142">
    <property type="entry name" value="ACL4-like"/>
    <property type="match status" value="1"/>
</dbReference>
<evidence type="ECO:0000313" key="3">
    <source>
        <dbReference type="EMBL" id="KNC54692.1"/>
    </source>
</evidence>
<organism evidence="3 4">
    <name type="scientific">Thecamonas trahens ATCC 50062</name>
    <dbReference type="NCBI Taxonomy" id="461836"/>
    <lineage>
        <taxon>Eukaryota</taxon>
        <taxon>Apusozoa</taxon>
        <taxon>Apusomonadida</taxon>
        <taxon>Apusomonadidae</taxon>
        <taxon>Thecamonas</taxon>
    </lineage>
</organism>
<dbReference type="OMA" id="PYVWFLL"/>
<dbReference type="GO" id="GO:0051301">
    <property type="term" value="P:cell division"/>
    <property type="evidence" value="ECO:0007669"/>
    <property type="project" value="TreeGrafter"/>
</dbReference>
<evidence type="ECO:0000256" key="1">
    <source>
        <dbReference type="ARBA" id="ARBA00022803"/>
    </source>
</evidence>
<keyword evidence="1 2" id="KW-0802">TPR repeat</keyword>
<dbReference type="OrthoDB" id="1914839at2759"/>
<name>A0A0L0DQY3_THETB</name>
<dbReference type="InterPro" id="IPR019734">
    <property type="entry name" value="TPR_rpt"/>
</dbReference>
<evidence type="ECO:0000313" key="4">
    <source>
        <dbReference type="Proteomes" id="UP000054408"/>
    </source>
</evidence>
<dbReference type="RefSeq" id="XP_013761594.1">
    <property type="nucleotide sequence ID" value="XM_013906140.1"/>
</dbReference>
<protein>
    <submittedName>
        <fullName evidence="3">TPR domain-containing protein</fullName>
    </submittedName>
</protein>
<dbReference type="Gene3D" id="1.25.40.10">
    <property type="entry name" value="Tetratricopeptide repeat domain"/>
    <property type="match status" value="2"/>
</dbReference>
<feature type="repeat" description="TPR" evidence="2">
    <location>
        <begin position="210"/>
        <end position="243"/>
    </location>
</feature>
<dbReference type="Pfam" id="PF14559">
    <property type="entry name" value="TPR_19"/>
    <property type="match status" value="1"/>
</dbReference>
<dbReference type="AlphaFoldDB" id="A0A0L0DQY3"/>
<dbReference type="eggNOG" id="ENOG502QSAH">
    <property type="taxonomic scope" value="Eukaryota"/>
</dbReference>
<dbReference type="SUPFAM" id="SSF48452">
    <property type="entry name" value="TPR-like"/>
    <property type="match status" value="1"/>
</dbReference>
<proteinExistence type="predicted"/>
<dbReference type="Pfam" id="PF13181">
    <property type="entry name" value="TPR_8"/>
    <property type="match status" value="1"/>
</dbReference>
<dbReference type="InterPro" id="IPR011990">
    <property type="entry name" value="TPR-like_helical_dom_sf"/>
</dbReference>
<dbReference type="STRING" id="461836.A0A0L0DQY3"/>
<dbReference type="EMBL" id="GL349438">
    <property type="protein sequence ID" value="KNC54692.1"/>
    <property type="molecule type" value="Genomic_DNA"/>
</dbReference>